<proteinExistence type="predicted"/>
<protein>
    <submittedName>
        <fullName evidence="1">Uncharacterized protein</fullName>
    </submittedName>
</protein>
<evidence type="ECO:0000313" key="1">
    <source>
        <dbReference type="EMBL" id="KRR07831.1"/>
    </source>
</evidence>
<dbReference type="Proteomes" id="UP000051913">
    <property type="component" value="Unassembled WGS sequence"/>
</dbReference>
<dbReference type="STRING" id="1518501.CQ10_18545"/>
<dbReference type="EMBL" id="LLXX01000090">
    <property type="protein sequence ID" value="KRR07831.1"/>
    <property type="molecule type" value="Genomic_DNA"/>
</dbReference>
<dbReference type="AlphaFoldDB" id="A0A0R3LBY5"/>
<accession>A0A0R3LBY5</accession>
<keyword evidence="2" id="KW-1185">Reference proteome</keyword>
<organism evidence="1 2">
    <name type="scientific">Bradyrhizobium valentinum</name>
    <dbReference type="NCBI Taxonomy" id="1518501"/>
    <lineage>
        <taxon>Bacteria</taxon>
        <taxon>Pseudomonadati</taxon>
        <taxon>Pseudomonadota</taxon>
        <taxon>Alphaproteobacteria</taxon>
        <taxon>Hyphomicrobiales</taxon>
        <taxon>Nitrobacteraceae</taxon>
        <taxon>Bradyrhizobium</taxon>
    </lineage>
</organism>
<gene>
    <name evidence="1" type="ORF">CP49_07375</name>
</gene>
<name>A0A0R3LBY5_9BRAD</name>
<sequence>MSPTYLWMLRDILTFNQQSIEDYAAVKLAGLTLGEYFRTRHFAPRLLIDLRRSTGRRCGSG</sequence>
<comment type="caution">
    <text evidence="1">The sequence shown here is derived from an EMBL/GenBank/DDBJ whole genome shotgun (WGS) entry which is preliminary data.</text>
</comment>
<evidence type="ECO:0000313" key="2">
    <source>
        <dbReference type="Proteomes" id="UP000051913"/>
    </source>
</evidence>
<reference evidence="1 2" key="1">
    <citation type="submission" date="2014-03" db="EMBL/GenBank/DDBJ databases">
        <title>Bradyrhizobium valentinum sp. nov., isolated from effective nodules of Lupinus mariae-josephae, a lupine endemic of basic-lime soils in Eastern Spain.</title>
        <authorList>
            <person name="Duran D."/>
            <person name="Rey L."/>
            <person name="Navarro A."/>
            <person name="Busquets A."/>
            <person name="Imperial J."/>
            <person name="Ruiz-Argueso T."/>
        </authorList>
    </citation>
    <scope>NUCLEOTIDE SEQUENCE [LARGE SCALE GENOMIC DNA]</scope>
    <source>
        <strain evidence="1 2">LmjM3</strain>
    </source>
</reference>